<keyword evidence="2" id="KW-1185">Reference proteome</keyword>
<dbReference type="SUPFAM" id="SSF53300">
    <property type="entry name" value="vWA-like"/>
    <property type="match status" value="1"/>
</dbReference>
<dbReference type="InterPro" id="IPR036465">
    <property type="entry name" value="vWFA_dom_sf"/>
</dbReference>
<dbReference type="InterPro" id="IPR051928">
    <property type="entry name" value="NorD/CobT"/>
</dbReference>
<dbReference type="PANTHER" id="PTHR41248">
    <property type="entry name" value="NORD PROTEIN"/>
    <property type="match status" value="1"/>
</dbReference>
<gene>
    <name evidence="1" type="ORF">PV361_01205</name>
</gene>
<organism evidence="1 2">
    <name type="scientific">Peptoniphilus grossensis</name>
    <dbReference type="NCBI Taxonomy" id="1465756"/>
    <lineage>
        <taxon>Bacteria</taxon>
        <taxon>Bacillati</taxon>
        <taxon>Bacillota</taxon>
        <taxon>Tissierellia</taxon>
        <taxon>Tissierellales</taxon>
        <taxon>Peptoniphilaceae</taxon>
        <taxon>Peptoniphilus</taxon>
    </lineage>
</organism>
<evidence type="ECO:0000313" key="1">
    <source>
        <dbReference type="EMBL" id="MEF3317319.1"/>
    </source>
</evidence>
<evidence type="ECO:0008006" key="3">
    <source>
        <dbReference type="Google" id="ProtNLM"/>
    </source>
</evidence>
<protein>
    <recommendedName>
        <fullName evidence="3">VWFA domain-containing protein</fullName>
    </recommendedName>
</protein>
<sequence length="581" mass="68859">MQGTLRELIYLRDENRLKNIFWTLSDFYDFDIFNFSLKPDDAYEASILGYASRHFDFYTIDDFFKLYVNNLNNKKDLWEISKLIMENIFSQEMILERPGTLDFKKSHDEEILKNLNRRKIILTTELKIGYIRKERGKYPKIQRVLEEMLDEIYNFKDKDTFMYLDFLKYLFKKYFHINKNLPNDLDENYEEFKKEKTSNSSSKKSAPYKRKKFVDNTFLERYNIESAEFTFFNDDYRDINVKEDSFKNNFGDQNIYEALEKHFGIEKVKRYVSDKISEEISTGIHRDIKLYFPSGQFKNKNSYFAQEEKNNYEDNLKFYQDNKLQNQRAIRELAGVIKNSLLKESEDEIVKSNAGKIIPSEIWKSKELNEDRIFRKINRKDSNEIFVDILLDSSASQNDRKEIVATESYIIAEALTSLKIKTRIFSYNNFYNYLVIKKYRDYKDPSSKNKDIFKYSPSGSNRDGLAIKFMRHLISKNQDARRFLIVLTDGLPFDEIDIGIVGASKIPGENYKEDEAVMDTSKEVLLTRLKGINSFGVFTGEESESTNIKKIYGNDYAYITDMARFHKVVGIFLKTYANKIE</sequence>
<dbReference type="EMBL" id="JARBCY010000011">
    <property type="protein sequence ID" value="MEF3317319.1"/>
    <property type="molecule type" value="Genomic_DNA"/>
</dbReference>
<evidence type="ECO:0000313" key="2">
    <source>
        <dbReference type="Proteomes" id="UP001328425"/>
    </source>
</evidence>
<dbReference type="Proteomes" id="UP001328425">
    <property type="component" value="Unassembled WGS sequence"/>
</dbReference>
<accession>A0ABU7X7S6</accession>
<comment type="caution">
    <text evidence="1">The sequence shown here is derived from an EMBL/GenBank/DDBJ whole genome shotgun (WGS) entry which is preliminary data.</text>
</comment>
<name>A0ABU7X7S6_9FIRM</name>
<dbReference type="PANTHER" id="PTHR41248:SF1">
    <property type="entry name" value="NORD PROTEIN"/>
    <property type="match status" value="1"/>
</dbReference>
<dbReference type="Gene3D" id="3.40.50.410">
    <property type="entry name" value="von Willebrand factor, type A domain"/>
    <property type="match status" value="1"/>
</dbReference>
<proteinExistence type="predicted"/>
<reference evidence="1 2" key="1">
    <citation type="submission" date="2022-11" db="EMBL/GenBank/DDBJ databases">
        <title>The First Case of Preauricular Fistular Abscess Caused by Peptoniphilus grossensis.</title>
        <authorList>
            <person name="Byun J.-H."/>
        </authorList>
    </citation>
    <scope>NUCLEOTIDE SEQUENCE [LARGE SCALE GENOMIC DNA]</scope>
    <source>
        <strain evidence="1 2">GYB008</strain>
    </source>
</reference>